<dbReference type="InterPro" id="IPR050204">
    <property type="entry name" value="AraC_XylS_family_regulators"/>
</dbReference>
<dbReference type="SMART" id="SM00342">
    <property type="entry name" value="HTH_ARAC"/>
    <property type="match status" value="1"/>
</dbReference>
<organism evidence="5 6">
    <name type="scientific">Azospirillum endophyticum</name>
    <dbReference type="NCBI Taxonomy" id="2800326"/>
    <lineage>
        <taxon>Bacteria</taxon>
        <taxon>Pseudomonadati</taxon>
        <taxon>Pseudomonadota</taxon>
        <taxon>Alphaproteobacteria</taxon>
        <taxon>Rhodospirillales</taxon>
        <taxon>Azospirillaceae</taxon>
        <taxon>Azospirillum</taxon>
    </lineage>
</organism>
<keyword evidence="2" id="KW-0238">DNA-binding</keyword>
<accession>A0ABS1FHH7</accession>
<protein>
    <submittedName>
        <fullName evidence="5">Helix-turn-helix domain-containing protein</fullName>
    </submittedName>
</protein>
<dbReference type="Gene3D" id="1.10.10.60">
    <property type="entry name" value="Homeodomain-like"/>
    <property type="match status" value="1"/>
</dbReference>
<dbReference type="PROSITE" id="PS01124">
    <property type="entry name" value="HTH_ARAC_FAMILY_2"/>
    <property type="match status" value="1"/>
</dbReference>
<name>A0ABS1FHH7_9PROT</name>
<dbReference type="EMBL" id="JAENHM010000095">
    <property type="protein sequence ID" value="MBK1842874.1"/>
    <property type="molecule type" value="Genomic_DNA"/>
</dbReference>
<dbReference type="InterPro" id="IPR009057">
    <property type="entry name" value="Homeodomain-like_sf"/>
</dbReference>
<dbReference type="InterPro" id="IPR018060">
    <property type="entry name" value="HTH_AraC"/>
</dbReference>
<dbReference type="Proteomes" id="UP000652760">
    <property type="component" value="Unassembled WGS sequence"/>
</dbReference>
<proteinExistence type="predicted"/>
<evidence type="ECO:0000256" key="3">
    <source>
        <dbReference type="ARBA" id="ARBA00023163"/>
    </source>
</evidence>
<reference evidence="6" key="1">
    <citation type="submission" date="2021-01" db="EMBL/GenBank/DDBJ databases">
        <title>Genome public.</title>
        <authorList>
            <person name="Liu C."/>
            <person name="Sun Q."/>
        </authorList>
    </citation>
    <scope>NUCLEOTIDE SEQUENCE [LARGE SCALE GENOMIC DNA]</scope>
    <source>
        <strain evidence="6">YIM B02556</strain>
    </source>
</reference>
<evidence type="ECO:0000256" key="1">
    <source>
        <dbReference type="ARBA" id="ARBA00023015"/>
    </source>
</evidence>
<feature type="domain" description="HTH araC/xylS-type" evidence="4">
    <location>
        <begin position="1"/>
        <end position="66"/>
    </location>
</feature>
<keyword evidence="1" id="KW-0805">Transcription regulation</keyword>
<dbReference type="Pfam" id="PF12833">
    <property type="entry name" value="HTH_18"/>
    <property type="match status" value="1"/>
</dbReference>
<sequence length="73" mass="8330">MFRRDVGHPPARFVEAARLDAARRMLVDSPTPLQRIAYFCGFGDASTMRRAFVRNLGINPVDYRKRFRTTAAA</sequence>
<evidence type="ECO:0000313" key="6">
    <source>
        <dbReference type="Proteomes" id="UP000652760"/>
    </source>
</evidence>
<keyword evidence="3" id="KW-0804">Transcription</keyword>
<keyword evidence="6" id="KW-1185">Reference proteome</keyword>
<evidence type="ECO:0000259" key="4">
    <source>
        <dbReference type="PROSITE" id="PS01124"/>
    </source>
</evidence>
<evidence type="ECO:0000256" key="2">
    <source>
        <dbReference type="ARBA" id="ARBA00023125"/>
    </source>
</evidence>
<evidence type="ECO:0000313" key="5">
    <source>
        <dbReference type="EMBL" id="MBK1842874.1"/>
    </source>
</evidence>
<gene>
    <name evidence="5" type="ORF">JHL17_36320</name>
</gene>
<dbReference type="SUPFAM" id="SSF46689">
    <property type="entry name" value="Homeodomain-like"/>
    <property type="match status" value="1"/>
</dbReference>
<comment type="caution">
    <text evidence="5">The sequence shown here is derived from an EMBL/GenBank/DDBJ whole genome shotgun (WGS) entry which is preliminary data.</text>
</comment>
<dbReference type="PANTHER" id="PTHR46796">
    <property type="entry name" value="HTH-TYPE TRANSCRIPTIONAL ACTIVATOR RHAS-RELATED"/>
    <property type="match status" value="1"/>
</dbReference>